<proteinExistence type="predicted"/>
<comment type="caution">
    <text evidence="2">The sequence shown here is derived from an EMBL/GenBank/DDBJ whole genome shotgun (WGS) entry which is preliminary data.</text>
</comment>
<evidence type="ECO:0000313" key="2">
    <source>
        <dbReference type="EMBL" id="KAK6966477.1"/>
    </source>
</evidence>
<protein>
    <submittedName>
        <fullName evidence="2">Uncharacterized protein</fullName>
    </submittedName>
</protein>
<dbReference type="AlphaFoldDB" id="A0AAV9YZN5"/>
<name>A0AAV9YZN5_9AGAR</name>
<evidence type="ECO:0000256" key="1">
    <source>
        <dbReference type="SAM" id="MobiDB-lite"/>
    </source>
</evidence>
<accession>A0AAV9YZN5</accession>
<sequence length="282" mass="31711">MASCIVEERPDRAAYSTMNPPFGGDTIQPFLPPELERTIFEEAARRCRASAISRRSCLQPGGVEPFLYRIVFSSTRRRTPGCSPLLLDFGAQALKTTLVACTGITDLYIMGVVESDILSRLEGLQNLRRHTMVMRTLLEPKSMRLGYRFYTRLTHLELLACEQDDSSEIMANLDVLPNLTHIALNLYDPSDAGVLHDRIRRYSSLQCIIFLEPAHHIREAPDDRFVVLRQTNYAEELATGCYHSERSLVAGGTILSRETSRRSSSIKDNDGVSWECANPDGQ</sequence>
<organism evidence="2 3">
    <name type="scientific">Favolaschia claudopus</name>
    <dbReference type="NCBI Taxonomy" id="2862362"/>
    <lineage>
        <taxon>Eukaryota</taxon>
        <taxon>Fungi</taxon>
        <taxon>Dikarya</taxon>
        <taxon>Basidiomycota</taxon>
        <taxon>Agaricomycotina</taxon>
        <taxon>Agaricomycetes</taxon>
        <taxon>Agaricomycetidae</taxon>
        <taxon>Agaricales</taxon>
        <taxon>Marasmiineae</taxon>
        <taxon>Mycenaceae</taxon>
        <taxon>Favolaschia</taxon>
    </lineage>
</organism>
<feature type="region of interest" description="Disordered" evidence="1">
    <location>
        <begin position="260"/>
        <end position="282"/>
    </location>
</feature>
<reference evidence="2 3" key="1">
    <citation type="journal article" date="2024" name="J Genomics">
        <title>Draft genome sequencing and assembly of Favolaschia claudopus CIRM-BRFM 2984 isolated from oak limbs.</title>
        <authorList>
            <person name="Navarro D."/>
            <person name="Drula E."/>
            <person name="Chaduli D."/>
            <person name="Cazenave R."/>
            <person name="Ahrendt S."/>
            <person name="Wang J."/>
            <person name="Lipzen A."/>
            <person name="Daum C."/>
            <person name="Barry K."/>
            <person name="Grigoriev I.V."/>
            <person name="Favel A."/>
            <person name="Rosso M.N."/>
            <person name="Martin F."/>
        </authorList>
    </citation>
    <scope>NUCLEOTIDE SEQUENCE [LARGE SCALE GENOMIC DNA]</scope>
    <source>
        <strain evidence="2 3">CIRM-BRFM 2984</strain>
    </source>
</reference>
<dbReference type="Proteomes" id="UP001362999">
    <property type="component" value="Unassembled WGS sequence"/>
</dbReference>
<keyword evidence="3" id="KW-1185">Reference proteome</keyword>
<gene>
    <name evidence="2" type="ORF">R3P38DRAFT_3246027</name>
</gene>
<feature type="compositionally biased region" description="Basic and acidic residues" evidence="1">
    <location>
        <begin position="260"/>
        <end position="270"/>
    </location>
</feature>
<evidence type="ECO:0000313" key="3">
    <source>
        <dbReference type="Proteomes" id="UP001362999"/>
    </source>
</evidence>
<dbReference type="EMBL" id="JAWWNJ010000269">
    <property type="protein sequence ID" value="KAK6966477.1"/>
    <property type="molecule type" value="Genomic_DNA"/>
</dbReference>